<accession>A0A0E1VU08</accession>
<reference evidence="2" key="1">
    <citation type="submission" date="2009-05" db="EMBL/GenBank/DDBJ databases">
        <authorList>
            <person name="Harkins D.M."/>
            <person name="DeShazer D."/>
            <person name="Woods D.E."/>
            <person name="Brinkac L.M."/>
            <person name="Brown K.A."/>
            <person name="Hung G.C."/>
            <person name="Tuanyok A."/>
            <person name="Zhang B."/>
            <person name="Nierman W.C."/>
        </authorList>
    </citation>
    <scope>NUCLEOTIDE SEQUENCE [LARGE SCALE GENOMIC DNA]</scope>
    <source>
        <strain evidence="2">1710a</strain>
    </source>
</reference>
<dbReference type="EMBL" id="CM000833">
    <property type="protein sequence ID" value="EET03604.1"/>
    <property type="molecule type" value="Genomic_DNA"/>
</dbReference>
<gene>
    <name evidence="2" type="ORF">BURPS1710A_A0322</name>
</gene>
<evidence type="ECO:0000313" key="2">
    <source>
        <dbReference type="EMBL" id="EET03604.1"/>
    </source>
</evidence>
<name>A0A0E1VU08_BURPE</name>
<proteinExistence type="predicted"/>
<dbReference type="Proteomes" id="UP000001812">
    <property type="component" value="Chromosome II"/>
</dbReference>
<organism evidence="2">
    <name type="scientific">Burkholderia pseudomallei 1710a</name>
    <dbReference type="NCBI Taxonomy" id="320371"/>
    <lineage>
        <taxon>Bacteria</taxon>
        <taxon>Pseudomonadati</taxon>
        <taxon>Pseudomonadota</taxon>
        <taxon>Betaproteobacteria</taxon>
        <taxon>Burkholderiales</taxon>
        <taxon>Burkholderiaceae</taxon>
        <taxon>Burkholderia</taxon>
        <taxon>pseudomallei group</taxon>
    </lineage>
</organism>
<feature type="region of interest" description="Disordered" evidence="1">
    <location>
        <begin position="1"/>
        <end position="43"/>
    </location>
</feature>
<sequence>MAGSVRVRSFGASAPARGRRARGDGRRMQARRARRRSCGVQLG</sequence>
<dbReference type="AlphaFoldDB" id="A0A0E1VU08"/>
<feature type="compositionally biased region" description="Basic residues" evidence="1">
    <location>
        <begin position="28"/>
        <end position="37"/>
    </location>
</feature>
<protein>
    <submittedName>
        <fullName evidence="2">Uncharacterized protein</fullName>
    </submittedName>
</protein>
<evidence type="ECO:0000256" key="1">
    <source>
        <dbReference type="SAM" id="MobiDB-lite"/>
    </source>
</evidence>
<dbReference type="HOGENOM" id="CLU_207019_0_0_4"/>